<feature type="transmembrane region" description="Helical" evidence="1">
    <location>
        <begin position="6"/>
        <end position="25"/>
    </location>
</feature>
<gene>
    <name evidence="2" type="ORF">UFOPK1493_01841</name>
</gene>
<dbReference type="InterPro" id="IPR019277">
    <property type="entry name" value="DUF2304"/>
</dbReference>
<keyword evidence="1" id="KW-0812">Transmembrane</keyword>
<evidence type="ECO:0000313" key="2">
    <source>
        <dbReference type="EMBL" id="CAB4561807.1"/>
    </source>
</evidence>
<keyword evidence="1" id="KW-0472">Membrane</keyword>
<protein>
    <submittedName>
        <fullName evidence="2">Unannotated protein</fullName>
    </submittedName>
</protein>
<feature type="transmembrane region" description="Helical" evidence="1">
    <location>
        <begin position="69"/>
        <end position="93"/>
    </location>
</feature>
<sequence>MSTTAQQALVLLVGGLATGSVILRLARRRLLSTRYAIGWLVVGFLIAVAAALMPYVGRIGRLADMTPTAVLLTMSSVLLLAISVQLSISVSLLQERLRSTAEAHALLARRLDELEQRASV</sequence>
<proteinExistence type="predicted"/>
<dbReference type="Pfam" id="PF10066">
    <property type="entry name" value="DUF2304"/>
    <property type="match status" value="1"/>
</dbReference>
<organism evidence="2">
    <name type="scientific">freshwater metagenome</name>
    <dbReference type="NCBI Taxonomy" id="449393"/>
    <lineage>
        <taxon>unclassified sequences</taxon>
        <taxon>metagenomes</taxon>
        <taxon>ecological metagenomes</taxon>
    </lineage>
</organism>
<dbReference type="AlphaFoldDB" id="A0A6J6DCU7"/>
<dbReference type="EMBL" id="CAEZSR010000062">
    <property type="protein sequence ID" value="CAB4561807.1"/>
    <property type="molecule type" value="Genomic_DNA"/>
</dbReference>
<feature type="transmembrane region" description="Helical" evidence="1">
    <location>
        <begin position="37"/>
        <end position="57"/>
    </location>
</feature>
<accession>A0A6J6DCU7</accession>
<keyword evidence="1" id="KW-1133">Transmembrane helix</keyword>
<name>A0A6J6DCU7_9ZZZZ</name>
<evidence type="ECO:0000256" key="1">
    <source>
        <dbReference type="SAM" id="Phobius"/>
    </source>
</evidence>
<reference evidence="2" key="1">
    <citation type="submission" date="2020-05" db="EMBL/GenBank/DDBJ databases">
        <authorList>
            <person name="Chiriac C."/>
            <person name="Salcher M."/>
            <person name="Ghai R."/>
            <person name="Kavagutti S V."/>
        </authorList>
    </citation>
    <scope>NUCLEOTIDE SEQUENCE</scope>
</reference>